<dbReference type="STRING" id="655353.SAMN04488056_102438"/>
<evidence type="ECO:0000256" key="9">
    <source>
        <dbReference type="ARBA" id="ARBA00023004"/>
    </source>
</evidence>
<gene>
    <name evidence="14" type="ORF">SAMN04488056_102438</name>
</gene>
<feature type="domain" description="Cytochrome c" evidence="13">
    <location>
        <begin position="70"/>
        <end position="172"/>
    </location>
</feature>
<name>A0A1I5D2G4_9HYPH</name>
<evidence type="ECO:0000256" key="7">
    <source>
        <dbReference type="ARBA" id="ARBA00022982"/>
    </source>
</evidence>
<evidence type="ECO:0000256" key="10">
    <source>
        <dbReference type="ARBA" id="ARBA00023136"/>
    </source>
</evidence>
<dbReference type="FunFam" id="1.10.760.10:FF:000026">
    <property type="entry name" value="Cytochrome C, membrane-bound"/>
    <property type="match status" value="1"/>
</dbReference>
<evidence type="ECO:0000256" key="6">
    <source>
        <dbReference type="ARBA" id="ARBA00022723"/>
    </source>
</evidence>
<reference evidence="14 15" key="1">
    <citation type="submission" date="2016-10" db="EMBL/GenBank/DDBJ databases">
        <authorList>
            <person name="de Groot N.N."/>
        </authorList>
    </citation>
    <scope>NUCLEOTIDE SEQUENCE [LARGE SCALE GENOMIC DNA]</scope>
    <source>
        <strain evidence="14 15">CGMCC 1.9157</strain>
    </source>
</reference>
<keyword evidence="10 12" id="KW-0472">Membrane</keyword>
<keyword evidence="15" id="KW-1185">Reference proteome</keyword>
<evidence type="ECO:0000256" key="8">
    <source>
        <dbReference type="ARBA" id="ARBA00022989"/>
    </source>
</evidence>
<keyword evidence="9 11" id="KW-0408">Iron</keyword>
<dbReference type="GO" id="GO:0009055">
    <property type="term" value="F:electron transfer activity"/>
    <property type="evidence" value="ECO:0007669"/>
    <property type="project" value="InterPro"/>
</dbReference>
<keyword evidence="6 11" id="KW-0479">Metal-binding</keyword>
<dbReference type="Proteomes" id="UP000199236">
    <property type="component" value="Unassembled WGS sequence"/>
</dbReference>
<sequence>MNFFEFNKMAGAVLMALIFIMVTGMATGYIFSDDAPDQPGYAIEVADGSGGGAATEPEPEVDFATLLASADAGRGERVAKKCAACHTFDAEMANKTGPHLFGVVDRAIASVDDFKYSDAMVEFGDGKVWNPETLNEYLTKPKDLVPGTAMAFAGLKKPEDRANLISYLQTLTE</sequence>
<keyword evidence="2" id="KW-0813">Transport</keyword>
<evidence type="ECO:0000313" key="15">
    <source>
        <dbReference type="Proteomes" id="UP000199236"/>
    </source>
</evidence>
<dbReference type="GO" id="GO:0005886">
    <property type="term" value="C:plasma membrane"/>
    <property type="evidence" value="ECO:0007669"/>
    <property type="project" value="UniProtKB-SubCell"/>
</dbReference>
<dbReference type="InterPro" id="IPR009056">
    <property type="entry name" value="Cyt_c-like_dom"/>
</dbReference>
<keyword evidence="5 12" id="KW-0812">Transmembrane</keyword>
<evidence type="ECO:0000256" key="2">
    <source>
        <dbReference type="ARBA" id="ARBA00022448"/>
    </source>
</evidence>
<feature type="transmembrane region" description="Helical" evidence="12">
    <location>
        <begin position="12"/>
        <end position="31"/>
    </location>
</feature>
<dbReference type="InterPro" id="IPR002327">
    <property type="entry name" value="Cyt_c_1A/1B"/>
</dbReference>
<keyword evidence="4 11" id="KW-0349">Heme</keyword>
<dbReference type="PRINTS" id="PR00604">
    <property type="entry name" value="CYTCHRMECIAB"/>
</dbReference>
<organism evidence="14 15">
    <name type="scientific">Cohaesibacter marisflavi</name>
    <dbReference type="NCBI Taxonomy" id="655353"/>
    <lineage>
        <taxon>Bacteria</taxon>
        <taxon>Pseudomonadati</taxon>
        <taxon>Pseudomonadota</taxon>
        <taxon>Alphaproteobacteria</taxon>
        <taxon>Hyphomicrobiales</taxon>
        <taxon>Cohaesibacteraceae</taxon>
    </lineage>
</organism>
<proteinExistence type="predicted"/>
<evidence type="ECO:0000259" key="13">
    <source>
        <dbReference type="PROSITE" id="PS51007"/>
    </source>
</evidence>
<evidence type="ECO:0000256" key="11">
    <source>
        <dbReference type="PROSITE-ProRule" id="PRU00433"/>
    </source>
</evidence>
<dbReference type="GO" id="GO:0046872">
    <property type="term" value="F:metal ion binding"/>
    <property type="evidence" value="ECO:0007669"/>
    <property type="project" value="UniProtKB-KW"/>
</dbReference>
<evidence type="ECO:0000256" key="5">
    <source>
        <dbReference type="ARBA" id="ARBA00022692"/>
    </source>
</evidence>
<dbReference type="InterPro" id="IPR036909">
    <property type="entry name" value="Cyt_c-like_dom_sf"/>
</dbReference>
<evidence type="ECO:0000256" key="3">
    <source>
        <dbReference type="ARBA" id="ARBA00022475"/>
    </source>
</evidence>
<dbReference type="PANTHER" id="PTHR11961">
    <property type="entry name" value="CYTOCHROME C"/>
    <property type="match status" value="1"/>
</dbReference>
<dbReference type="PROSITE" id="PS51007">
    <property type="entry name" value="CYTC"/>
    <property type="match status" value="1"/>
</dbReference>
<evidence type="ECO:0000313" key="14">
    <source>
        <dbReference type="EMBL" id="SFN93071.1"/>
    </source>
</evidence>
<dbReference type="GO" id="GO:0020037">
    <property type="term" value="F:heme binding"/>
    <property type="evidence" value="ECO:0007669"/>
    <property type="project" value="InterPro"/>
</dbReference>
<dbReference type="Gene3D" id="1.10.760.10">
    <property type="entry name" value="Cytochrome c-like domain"/>
    <property type="match status" value="1"/>
</dbReference>
<dbReference type="OrthoDB" id="9805828at2"/>
<accession>A0A1I5D2G4</accession>
<dbReference type="AlphaFoldDB" id="A0A1I5D2G4"/>
<dbReference type="SUPFAM" id="SSF46626">
    <property type="entry name" value="Cytochrome c"/>
    <property type="match status" value="1"/>
</dbReference>
<evidence type="ECO:0000256" key="1">
    <source>
        <dbReference type="ARBA" id="ARBA00004162"/>
    </source>
</evidence>
<keyword evidence="8 12" id="KW-1133">Transmembrane helix</keyword>
<comment type="subcellular location">
    <subcellularLocation>
        <location evidence="1">Cell membrane</location>
        <topology evidence="1">Single-pass membrane protein</topology>
    </subcellularLocation>
</comment>
<keyword evidence="7" id="KW-0249">Electron transport</keyword>
<keyword evidence="3" id="KW-1003">Cell membrane</keyword>
<dbReference type="Pfam" id="PF00034">
    <property type="entry name" value="Cytochrom_C"/>
    <property type="match status" value="1"/>
</dbReference>
<dbReference type="RefSeq" id="WP_090069866.1">
    <property type="nucleotide sequence ID" value="NZ_FOVR01000002.1"/>
</dbReference>
<evidence type="ECO:0000256" key="4">
    <source>
        <dbReference type="ARBA" id="ARBA00022617"/>
    </source>
</evidence>
<dbReference type="EMBL" id="FOVR01000002">
    <property type="protein sequence ID" value="SFN93071.1"/>
    <property type="molecule type" value="Genomic_DNA"/>
</dbReference>
<evidence type="ECO:0000256" key="12">
    <source>
        <dbReference type="SAM" id="Phobius"/>
    </source>
</evidence>
<protein>
    <submittedName>
        <fullName evidence="14">Cytochrome c</fullName>
    </submittedName>
</protein>